<proteinExistence type="predicted"/>
<reference evidence="2 4" key="1">
    <citation type="submission" date="2015-06" db="EMBL/GenBank/DDBJ databases">
        <title>Draft genome assembly of filamentous brackish cyanobacterium Limnoraphis robusta strain CS-951.</title>
        <authorList>
            <person name="Willis A."/>
            <person name="Parks M."/>
            <person name="Burford M.A."/>
        </authorList>
    </citation>
    <scope>NUCLEOTIDE SEQUENCE [LARGE SCALE GENOMIC DNA]</scope>
    <source>
        <strain evidence="2 4">CS-951</strain>
    </source>
</reference>
<dbReference type="Pfam" id="PF13439">
    <property type="entry name" value="Glyco_transf_4"/>
    <property type="match status" value="1"/>
</dbReference>
<dbReference type="EMBL" id="LATL02000191">
    <property type="protein sequence ID" value="KMW70371.1"/>
    <property type="molecule type" value="Genomic_DNA"/>
</dbReference>
<comment type="caution">
    <text evidence="2">The sequence shown here is derived from an EMBL/GenBank/DDBJ whole genome shotgun (WGS) entry which is preliminary data.</text>
</comment>
<name>A0A0F5YK35_9CYAN</name>
<dbReference type="PANTHER" id="PTHR12526:SF630">
    <property type="entry name" value="GLYCOSYLTRANSFERASE"/>
    <property type="match status" value="1"/>
</dbReference>
<dbReference type="OrthoDB" id="9787617at2"/>
<evidence type="ECO:0000313" key="4">
    <source>
        <dbReference type="Proteomes" id="UP000033607"/>
    </source>
</evidence>
<feature type="domain" description="Glycosyltransferase subfamily 4-like N-terminal" evidence="1">
    <location>
        <begin position="18"/>
        <end position="175"/>
    </location>
</feature>
<dbReference type="AlphaFoldDB" id="A0A0F5YK35"/>
<dbReference type="Gene3D" id="3.40.50.2000">
    <property type="entry name" value="Glycogen Phosphorylase B"/>
    <property type="match status" value="2"/>
</dbReference>
<evidence type="ECO:0000313" key="3">
    <source>
        <dbReference type="EMBL" id="KMW70371.1"/>
    </source>
</evidence>
<gene>
    <name evidence="2" type="ORF">WN50_04440</name>
    <name evidence="3" type="ORF">WN50_35850</name>
</gene>
<dbReference type="Proteomes" id="UP000033607">
    <property type="component" value="Unassembled WGS sequence"/>
</dbReference>
<sequence>MLERSPDVAFFLGFLGGGGAERVFINLTRSFAERGLKVDLVLSSAGGPHLEKVSPQVRIIDFKTPRLTACLPSLISYLKQEQPRGMLSTLHYANEVALLAKKLSRTPTRVVVREANNLSRDTQASTPYKRRLLPFLVRSFYPWADHIVAVSKGVAEDLSQVSGLSLERIQTIYNPTITPELQEKAKEPLDHPWFADGQPPVILGVGKLHIQKDFSMLIRAFAQVRQVREARLMILGWGPERPQLEALVQELGLENDVALPDHVLNPYAYMSRSAVFVLSSAWEGLPNVLIEAMATAVPVISTDCQSGPSEILKGGEYGWLTPVGDSQAMAEAILKVLSGNLKPIDPDWLKQFTLEVSSQRYLDILGITQD</sequence>
<keyword evidence="2" id="KW-0808">Transferase</keyword>
<accession>A0A0F5YK35</accession>
<dbReference type="EMBL" id="LATL02000011">
    <property type="protein sequence ID" value="KKD39246.1"/>
    <property type="molecule type" value="Genomic_DNA"/>
</dbReference>
<protein>
    <submittedName>
        <fullName evidence="2">Glycosyl transferase family 1</fullName>
    </submittedName>
</protein>
<evidence type="ECO:0000313" key="2">
    <source>
        <dbReference type="EMBL" id="KKD39246.1"/>
    </source>
</evidence>
<dbReference type="InterPro" id="IPR028098">
    <property type="entry name" value="Glyco_trans_4-like_N"/>
</dbReference>
<dbReference type="CDD" id="cd03811">
    <property type="entry name" value="GT4_GT28_WabH-like"/>
    <property type="match status" value="1"/>
</dbReference>
<dbReference type="SUPFAM" id="SSF53756">
    <property type="entry name" value="UDP-Glycosyltransferase/glycogen phosphorylase"/>
    <property type="match status" value="1"/>
</dbReference>
<dbReference type="Pfam" id="PF13692">
    <property type="entry name" value="Glyco_trans_1_4"/>
    <property type="match status" value="1"/>
</dbReference>
<dbReference type="PANTHER" id="PTHR12526">
    <property type="entry name" value="GLYCOSYLTRANSFERASE"/>
    <property type="match status" value="1"/>
</dbReference>
<dbReference type="RefSeq" id="WP_046277297.1">
    <property type="nucleotide sequence ID" value="NZ_LATL02000011.1"/>
</dbReference>
<organism evidence="2 4">
    <name type="scientific">Limnoraphis robusta CS-951</name>
    <dbReference type="NCBI Taxonomy" id="1637645"/>
    <lineage>
        <taxon>Bacteria</taxon>
        <taxon>Bacillati</taxon>
        <taxon>Cyanobacteriota</taxon>
        <taxon>Cyanophyceae</taxon>
        <taxon>Oscillatoriophycideae</taxon>
        <taxon>Oscillatoriales</taxon>
        <taxon>Sirenicapillariaceae</taxon>
        <taxon>Limnoraphis</taxon>
    </lineage>
</organism>
<dbReference type="PATRIC" id="fig|1637645.4.peg.210"/>
<evidence type="ECO:0000259" key="1">
    <source>
        <dbReference type="Pfam" id="PF13439"/>
    </source>
</evidence>
<dbReference type="GO" id="GO:0016740">
    <property type="term" value="F:transferase activity"/>
    <property type="evidence" value="ECO:0007669"/>
    <property type="project" value="UniProtKB-KW"/>
</dbReference>